<dbReference type="PANTHER" id="PTHR30619">
    <property type="entry name" value="DNA INTERNALIZATION/COMPETENCE PROTEIN COMEC/REC2"/>
    <property type="match status" value="1"/>
</dbReference>
<sequence length="362" mass="39963">MGFEIDFLPVGEGERGGDAIAIRWGNLHGDRSEQKIMVIDGGTKESGKSLIEHIKKYYKAAKVDYVFCSHPDADHASGLTEVINNLTVGVLCLHRPWEHAQDLKNMFQNGKITGTSLKANLKKALEDAYELESLAKQKNIRVYEPFADDFTDGNAEIVVLSPTKDFYSVMLANFRETPEPKESLTLTERIVTAVKEAIKWVAENWGLETLADPQENETSAENNSSVILLLQVEGKKFLFTGDAGIEALSGAIKKAVSLGIDLKTLNFIQVPHHGSKHNIGPSLLDSIVGEKLQEPAHLKTAFVSSPKDGDPKHPSRKVVNAFMRRGAKVLATKESTKCHFDNAPDRGWVKAEPLPFYDEVAE</sequence>
<proteinExistence type="predicted"/>
<dbReference type="Gene3D" id="3.60.15.10">
    <property type="entry name" value="Ribonuclease Z/Hydroxyacylglutathione hydrolase-like"/>
    <property type="match status" value="1"/>
</dbReference>
<protein>
    <recommendedName>
        <fullName evidence="1">Metallo-beta-lactamase domain-containing protein</fullName>
    </recommendedName>
</protein>
<evidence type="ECO:0000313" key="2">
    <source>
        <dbReference type="EMBL" id="QAT17857.1"/>
    </source>
</evidence>
<dbReference type="SUPFAM" id="SSF56281">
    <property type="entry name" value="Metallo-hydrolase/oxidoreductase"/>
    <property type="match status" value="1"/>
</dbReference>
<feature type="domain" description="Metallo-beta-lactamase" evidence="1">
    <location>
        <begin position="32"/>
        <end position="275"/>
    </location>
</feature>
<organism evidence="2 3">
    <name type="scientific">Velamenicoccus archaeovorus</name>
    <dbReference type="NCBI Taxonomy" id="1930593"/>
    <lineage>
        <taxon>Bacteria</taxon>
        <taxon>Pseudomonadati</taxon>
        <taxon>Candidatus Omnitrophota</taxon>
        <taxon>Candidatus Velamenicoccus</taxon>
    </lineage>
</organism>
<dbReference type="PANTHER" id="PTHR30619:SF1">
    <property type="entry name" value="RECOMBINATION PROTEIN 2"/>
    <property type="match status" value="1"/>
</dbReference>
<dbReference type="InterPro" id="IPR036866">
    <property type="entry name" value="RibonucZ/Hydroxyglut_hydro"/>
</dbReference>
<dbReference type="EMBL" id="CP019384">
    <property type="protein sequence ID" value="QAT17857.1"/>
    <property type="molecule type" value="Genomic_DNA"/>
</dbReference>
<keyword evidence="3" id="KW-1185">Reference proteome</keyword>
<evidence type="ECO:0000259" key="1">
    <source>
        <dbReference type="Pfam" id="PF00753"/>
    </source>
</evidence>
<dbReference type="RefSeq" id="WP_128700821.1">
    <property type="nucleotide sequence ID" value="NZ_CP019384.1"/>
</dbReference>
<accession>A0A410P6P3</accession>
<dbReference type="KEGG" id="vai:BU251_09025"/>
<gene>
    <name evidence="2" type="ORF">BU251_09025</name>
</gene>
<dbReference type="InterPro" id="IPR001279">
    <property type="entry name" value="Metallo-B-lactamas"/>
</dbReference>
<evidence type="ECO:0000313" key="3">
    <source>
        <dbReference type="Proteomes" id="UP000287243"/>
    </source>
</evidence>
<dbReference type="OrthoDB" id="418728at2"/>
<name>A0A410P6P3_VELA1</name>
<reference evidence="2 3" key="1">
    <citation type="submission" date="2017-01" db="EMBL/GenBank/DDBJ databases">
        <title>First insights into the biology of 'candidatus Vampirococcus archaeovorus'.</title>
        <authorList>
            <person name="Kizina J."/>
            <person name="Jordan S."/>
            <person name="Stueber K."/>
            <person name="Reinhardt R."/>
            <person name="Harder J."/>
        </authorList>
    </citation>
    <scope>NUCLEOTIDE SEQUENCE [LARGE SCALE GENOMIC DNA]</scope>
    <source>
        <strain evidence="2 3">LiM</strain>
    </source>
</reference>
<dbReference type="Proteomes" id="UP000287243">
    <property type="component" value="Chromosome"/>
</dbReference>
<dbReference type="AlphaFoldDB" id="A0A410P6P3"/>
<dbReference type="Pfam" id="PF00753">
    <property type="entry name" value="Lactamase_B"/>
    <property type="match status" value="1"/>
</dbReference>
<dbReference type="InterPro" id="IPR052159">
    <property type="entry name" value="Competence_DNA_uptake"/>
</dbReference>